<keyword evidence="6" id="KW-0963">Cytoplasm</keyword>
<dbReference type="EMBL" id="CP000108">
    <property type="protein sequence ID" value="ABB28997.1"/>
    <property type="molecule type" value="Genomic_DNA"/>
</dbReference>
<keyword evidence="1 6" id="KW-0436">Ligase</keyword>
<dbReference type="InterPro" id="IPR014729">
    <property type="entry name" value="Rossmann-like_a/b/a_fold"/>
</dbReference>
<feature type="domain" description="tRNA(Ile)-lysidine/2-thiocytidine synthase N-terminal" evidence="7">
    <location>
        <begin position="52"/>
        <end position="233"/>
    </location>
</feature>
<accession>Q3APS8</accession>
<protein>
    <recommendedName>
        <fullName evidence="6">tRNA(Ile)-lysidine synthase</fullName>
        <ecNumber evidence="6">6.3.4.19</ecNumber>
    </recommendedName>
    <alternativeName>
        <fullName evidence="6">tRNA(Ile)-2-lysyl-cytidine synthase</fullName>
    </alternativeName>
    <alternativeName>
        <fullName evidence="6">tRNA(Ile)-lysidine synthetase</fullName>
    </alternativeName>
</protein>
<dbReference type="EC" id="6.3.4.19" evidence="6"/>
<comment type="subcellular location">
    <subcellularLocation>
        <location evidence="6">Cytoplasm</location>
    </subcellularLocation>
</comment>
<dbReference type="InterPro" id="IPR012094">
    <property type="entry name" value="tRNA_Ile_lys_synt"/>
</dbReference>
<name>Q3APS8_CHLCH</name>
<comment type="function">
    <text evidence="6">Ligates lysine onto the cytidine present at position 34 of the AUA codon-specific tRNA(Ile) that contains the anticodon CAU, in an ATP-dependent manner. Cytidine is converted to lysidine, thus changing the amino acid specificity of the tRNA from methionine to isoleucine.</text>
</comment>
<evidence type="ECO:0000256" key="6">
    <source>
        <dbReference type="HAMAP-Rule" id="MF_01161"/>
    </source>
</evidence>
<dbReference type="NCBIfam" id="TIGR02432">
    <property type="entry name" value="lysidine_TilS_N"/>
    <property type="match status" value="1"/>
</dbReference>
<dbReference type="AlphaFoldDB" id="Q3APS8"/>
<dbReference type="InterPro" id="IPR011063">
    <property type="entry name" value="TilS/TtcA_N"/>
</dbReference>
<dbReference type="STRING" id="340177.Cag_1746"/>
<evidence type="ECO:0000259" key="7">
    <source>
        <dbReference type="Pfam" id="PF01171"/>
    </source>
</evidence>
<keyword evidence="4 6" id="KW-0067">ATP-binding</keyword>
<dbReference type="SUPFAM" id="SSF82829">
    <property type="entry name" value="MesJ substrate recognition domain-like"/>
    <property type="match status" value="1"/>
</dbReference>
<dbReference type="GO" id="GO:0006400">
    <property type="term" value="P:tRNA modification"/>
    <property type="evidence" value="ECO:0007669"/>
    <property type="project" value="UniProtKB-UniRule"/>
</dbReference>
<evidence type="ECO:0000256" key="4">
    <source>
        <dbReference type="ARBA" id="ARBA00022840"/>
    </source>
</evidence>
<dbReference type="PANTHER" id="PTHR43033:SF1">
    <property type="entry name" value="TRNA(ILE)-LYSIDINE SYNTHASE-RELATED"/>
    <property type="match status" value="1"/>
</dbReference>
<comment type="domain">
    <text evidence="6">The N-terminal region contains the highly conserved SGGXDS motif, predicted to be a P-loop motif involved in ATP binding.</text>
</comment>
<comment type="catalytic activity">
    <reaction evidence="5 6">
        <text>cytidine(34) in tRNA(Ile2) + L-lysine + ATP = lysidine(34) in tRNA(Ile2) + AMP + diphosphate + H(+)</text>
        <dbReference type="Rhea" id="RHEA:43744"/>
        <dbReference type="Rhea" id="RHEA-COMP:10625"/>
        <dbReference type="Rhea" id="RHEA-COMP:10670"/>
        <dbReference type="ChEBI" id="CHEBI:15378"/>
        <dbReference type="ChEBI" id="CHEBI:30616"/>
        <dbReference type="ChEBI" id="CHEBI:32551"/>
        <dbReference type="ChEBI" id="CHEBI:33019"/>
        <dbReference type="ChEBI" id="CHEBI:82748"/>
        <dbReference type="ChEBI" id="CHEBI:83665"/>
        <dbReference type="ChEBI" id="CHEBI:456215"/>
        <dbReference type="EC" id="6.3.4.19"/>
    </reaction>
</comment>
<evidence type="ECO:0000256" key="5">
    <source>
        <dbReference type="ARBA" id="ARBA00048539"/>
    </source>
</evidence>
<comment type="similarity">
    <text evidence="6">Belongs to the tRNA(Ile)-lysidine synthase family.</text>
</comment>
<dbReference type="CDD" id="cd01992">
    <property type="entry name" value="TilS_N"/>
    <property type="match status" value="1"/>
</dbReference>
<dbReference type="Gene3D" id="3.40.50.620">
    <property type="entry name" value="HUPs"/>
    <property type="match status" value="1"/>
</dbReference>
<dbReference type="HAMAP" id="MF_01161">
    <property type="entry name" value="tRNA_Ile_lys_synt"/>
    <property type="match status" value="1"/>
</dbReference>
<keyword evidence="2 6" id="KW-0819">tRNA processing</keyword>
<organism evidence="8">
    <name type="scientific">Chlorobium chlorochromatii (strain CaD3)</name>
    <dbReference type="NCBI Taxonomy" id="340177"/>
    <lineage>
        <taxon>Bacteria</taxon>
        <taxon>Pseudomonadati</taxon>
        <taxon>Chlorobiota</taxon>
        <taxon>Chlorobiia</taxon>
        <taxon>Chlorobiales</taxon>
        <taxon>Chlorobiaceae</taxon>
        <taxon>Chlorobium/Pelodictyon group</taxon>
        <taxon>Chlorobium</taxon>
    </lineage>
</organism>
<dbReference type="KEGG" id="cch:Cag_1746"/>
<dbReference type="GO" id="GO:0032267">
    <property type="term" value="F:tRNA(Ile)-lysidine synthase activity"/>
    <property type="evidence" value="ECO:0007669"/>
    <property type="project" value="UniProtKB-EC"/>
</dbReference>
<evidence type="ECO:0000256" key="1">
    <source>
        <dbReference type="ARBA" id="ARBA00022598"/>
    </source>
</evidence>
<evidence type="ECO:0000256" key="3">
    <source>
        <dbReference type="ARBA" id="ARBA00022741"/>
    </source>
</evidence>
<feature type="binding site" evidence="6">
    <location>
        <begin position="58"/>
        <end position="63"/>
    </location>
    <ligand>
        <name>ATP</name>
        <dbReference type="ChEBI" id="CHEBI:30616"/>
    </ligand>
</feature>
<dbReference type="InterPro" id="IPR012795">
    <property type="entry name" value="tRNA_Ile_lys_synt_N"/>
</dbReference>
<dbReference type="PANTHER" id="PTHR43033">
    <property type="entry name" value="TRNA(ILE)-LYSIDINE SYNTHASE-RELATED"/>
    <property type="match status" value="1"/>
</dbReference>
<dbReference type="Gene3D" id="1.20.59.20">
    <property type="match status" value="1"/>
</dbReference>
<evidence type="ECO:0000313" key="8">
    <source>
        <dbReference type="EMBL" id="ABB28997.1"/>
    </source>
</evidence>
<dbReference type="Pfam" id="PF01171">
    <property type="entry name" value="ATP_bind_3"/>
    <property type="match status" value="1"/>
</dbReference>
<dbReference type="SUPFAM" id="SSF52402">
    <property type="entry name" value="Adenine nucleotide alpha hydrolases-like"/>
    <property type="match status" value="1"/>
</dbReference>
<gene>
    <name evidence="6" type="primary">tilS</name>
    <name evidence="8" type="ordered locus">Cag_1746</name>
</gene>
<reference evidence="8" key="1">
    <citation type="submission" date="2005-08" db="EMBL/GenBank/DDBJ databases">
        <title>Complete sequence of Chlorobium chlorochromatii CaD3.</title>
        <authorList>
            <person name="Copeland A."/>
            <person name="Lucas S."/>
            <person name="Lapidus A."/>
            <person name="Barry K."/>
            <person name="Detter J.C."/>
            <person name="Glavina T."/>
            <person name="Hammon N."/>
            <person name="Israni S."/>
            <person name="Pitluck S."/>
            <person name="Bryant D."/>
            <person name="Schmutz J."/>
            <person name="Larimer F."/>
            <person name="Land M."/>
            <person name="Kyrpides N."/>
            <person name="Ivanova N."/>
            <person name="Richardson P."/>
        </authorList>
    </citation>
    <scope>NUCLEOTIDE SEQUENCE [LARGE SCALE GENOMIC DNA]</scope>
    <source>
        <strain evidence="8">CaD3</strain>
    </source>
</reference>
<dbReference type="eggNOG" id="COG0037">
    <property type="taxonomic scope" value="Bacteria"/>
</dbReference>
<keyword evidence="3 6" id="KW-0547">Nucleotide-binding</keyword>
<dbReference type="GO" id="GO:0005737">
    <property type="term" value="C:cytoplasm"/>
    <property type="evidence" value="ECO:0007669"/>
    <property type="project" value="UniProtKB-SubCell"/>
</dbReference>
<dbReference type="HOGENOM" id="CLU_018869_0_0_10"/>
<proteinExistence type="inferred from homology"/>
<evidence type="ECO:0000256" key="2">
    <source>
        <dbReference type="ARBA" id="ARBA00022694"/>
    </source>
</evidence>
<dbReference type="GO" id="GO:0005524">
    <property type="term" value="F:ATP binding"/>
    <property type="evidence" value="ECO:0007669"/>
    <property type="project" value="UniProtKB-UniRule"/>
</dbReference>
<sequence>MTHVNAVIVQYFFTGSLLTINLTKQTNNLMTPLEKQFLEQLTKRRLVQRGDKVLLAVSGGPDSMALLSLFCAVQPFLQCSLALAHCNFQLRDSESDSDEAFVQEQATARNLPCFVERFETRNVAATWKKSLEESARLLRYAFFERLMQVHGFHKVATGHHVNDNAETILFNLVRGTSLLGLRGIRAQHGTIIRPMLLLHKPAITTYLHEQQIPYRVDSSNEGTEYDRNFIRHRLIPLIEERFPRKLLPSLQRLSEQAGELEEFLELYFEQLTQREPLLQLHNNQLNVKALRQLTTFEQKEIIKRALWELGAPVDGQTLQRMVELLQTQSGRMVQLGRKWQVEWKGNSLYFSHQP</sequence>